<keyword evidence="3" id="KW-0732">Signal</keyword>
<keyword evidence="2" id="KW-0812">Transmembrane</keyword>
<dbReference type="EMBL" id="CP002209">
    <property type="protein sequence ID" value="ADN77837.1"/>
    <property type="molecule type" value="Genomic_DNA"/>
</dbReference>
<dbReference type="GeneID" id="67183846"/>
<feature type="region of interest" description="Disordered" evidence="1">
    <location>
        <begin position="599"/>
        <end position="619"/>
    </location>
</feature>
<keyword evidence="2" id="KW-1133">Transmembrane helix</keyword>
<dbReference type="CDD" id="cd15482">
    <property type="entry name" value="Sialidase_non-viral"/>
    <property type="match status" value="1"/>
</dbReference>
<feature type="signal peptide" evidence="3">
    <location>
        <begin position="1"/>
        <end position="23"/>
    </location>
</feature>
<dbReference type="NCBIfam" id="NF040591">
    <property type="entry name" value="choice_anch_O"/>
    <property type="match status" value="1"/>
</dbReference>
<accession>E1SPM0</accession>
<evidence type="ECO:0000313" key="4">
    <source>
        <dbReference type="EMBL" id="ADN77837.1"/>
    </source>
</evidence>
<dbReference type="InterPro" id="IPR036278">
    <property type="entry name" value="Sialidase_sf"/>
</dbReference>
<feature type="transmembrane region" description="Helical" evidence="2">
    <location>
        <begin position="721"/>
        <end position="742"/>
    </location>
</feature>
<dbReference type="OrthoDB" id="8913567at2"/>
<organism evidence="4 5">
    <name type="scientific">Ferrimonas balearica (strain DSM 9799 / CCM 4581 / KCTC 23876 / PAT)</name>
    <dbReference type="NCBI Taxonomy" id="550540"/>
    <lineage>
        <taxon>Bacteria</taxon>
        <taxon>Pseudomonadati</taxon>
        <taxon>Pseudomonadota</taxon>
        <taxon>Gammaproteobacteria</taxon>
        <taxon>Alteromonadales</taxon>
        <taxon>Ferrimonadaceae</taxon>
        <taxon>Ferrimonas</taxon>
    </lineage>
</organism>
<evidence type="ECO:0000256" key="1">
    <source>
        <dbReference type="SAM" id="MobiDB-lite"/>
    </source>
</evidence>
<dbReference type="AlphaFoldDB" id="E1SPM0"/>
<dbReference type="eggNOG" id="ENOG50300BX">
    <property type="taxonomic scope" value="Bacteria"/>
</dbReference>
<dbReference type="Gene3D" id="2.120.10.10">
    <property type="match status" value="1"/>
</dbReference>
<protein>
    <recommendedName>
        <fullName evidence="6">Exo-alpha-sialidase</fullName>
    </recommendedName>
</protein>
<keyword evidence="5" id="KW-1185">Reference proteome</keyword>
<name>E1SPM0_FERBD</name>
<keyword evidence="2" id="KW-0472">Membrane</keyword>
<evidence type="ECO:0000313" key="5">
    <source>
        <dbReference type="Proteomes" id="UP000006683"/>
    </source>
</evidence>
<reference evidence="4 5" key="1">
    <citation type="journal article" date="2010" name="Stand. Genomic Sci.">
        <title>Complete genome sequence of Ferrimonas balearica type strain (PAT).</title>
        <authorList>
            <person name="Nolan M."/>
            <person name="Sikorski J."/>
            <person name="Davenport K."/>
            <person name="Lucas S."/>
            <person name="Glavina Del Rio T."/>
            <person name="Tice H."/>
            <person name="Cheng J."/>
            <person name="Goodwin L."/>
            <person name="Pitluck S."/>
            <person name="Liolios K."/>
            <person name="Ivanova N."/>
            <person name="Mavromatis K."/>
            <person name="Ovchinnikova G."/>
            <person name="Pati A."/>
            <person name="Chen A."/>
            <person name="Palaniappan K."/>
            <person name="Land M."/>
            <person name="Hauser L."/>
            <person name="Chang Y."/>
            <person name="Jeffries C."/>
            <person name="Tapia R."/>
            <person name="Brettin T."/>
            <person name="Detter J."/>
            <person name="Han C."/>
            <person name="Yasawong M."/>
            <person name="Rohde M."/>
            <person name="Tindall B."/>
            <person name="Goker M."/>
            <person name="Woyke T."/>
            <person name="Bristow J."/>
            <person name="Eisen J."/>
            <person name="Markowitz V."/>
            <person name="Hugenholtz P."/>
            <person name="Kyrpides N."/>
            <person name="Klenk H."/>
            <person name="Lapidus A."/>
        </authorList>
    </citation>
    <scope>NUCLEOTIDE SEQUENCE [LARGE SCALE GENOMIC DNA]</scope>
    <source>
        <strain evidence="5">DSM 9799 / CCM 4581 / KCTC 23876 / PAT</strain>
    </source>
</reference>
<dbReference type="SUPFAM" id="SSF50939">
    <property type="entry name" value="Sialidases"/>
    <property type="match status" value="2"/>
</dbReference>
<dbReference type="HOGENOM" id="CLU_358996_0_0_6"/>
<evidence type="ECO:0008006" key="6">
    <source>
        <dbReference type="Google" id="ProtNLM"/>
    </source>
</evidence>
<dbReference type="Proteomes" id="UP000006683">
    <property type="component" value="Chromosome"/>
</dbReference>
<dbReference type="RefSeq" id="WP_013347142.1">
    <property type="nucleotide sequence ID" value="NC_014541.1"/>
</dbReference>
<sequence>MKKSTLFPSLIWASLFLPTLALSQPVLSPTGAPILLSGGEGEQTPDLDATSKTKLVRLTNGGASDGRLITVFADGWGSSAFPAGHRVYDVKADIERPARDIFARYSDDDGQTWSDTVNLSQTAALSSIATLWQGEDSAIAPFYGDSDKPNIFNSGTMVVVSWVDKYCDPDQQGSVSYIERDFREIPFSCVYSVRSIDGGATWQPAQRLTSGIRDAKQDVNRGSSKAWVITWQEDPAGLLLGEAEGPGHGASGAIVSHGTDIWYSSISTAFPEGGKLSDSPFGKGMPFSPPSRITNNWTKMEDKRNDGDPIQSGTEGASRANLALVGGTVVVAYEETKGTEGIDEGKYIRYHSFPFNQPPASVANACLSELNGTPQDCQDDNLPPNAQLPQRMGCILSAPEQNGRRVRFLPQAKPGPSGTKLFIFWKQGEYDQGGPSDIVGRLATDFADLSSFHPALNVAPADIVGGCLIRGEDDATEPLLQGAFANAPAMNLSHETPLGGDLAAHSDDNPIEDARAHRGYIRGDTLILGYSYTPDLVLARATDLEHYNFWIRRSLDGGHSWEAARDITSELILAYVNQHPDYTAMAQIDVKEPRIVKAPGSSPVACPTGDPDDPSTTDPSLCSNPEGFIVAGGLVENTYEHLGAGRELELFVTRSLDAGATYETPLIFTAANSEDYESQLRVSPDLSQTYVVWNSATEAQGVNGYFVTLAPQEPAPQPRRITSSGTLGMLALLMLGLVLAIIRFNSTKR</sequence>
<dbReference type="KEGG" id="fbl:Fbal_3641"/>
<evidence type="ECO:0000256" key="2">
    <source>
        <dbReference type="SAM" id="Phobius"/>
    </source>
</evidence>
<evidence type="ECO:0000256" key="3">
    <source>
        <dbReference type="SAM" id="SignalP"/>
    </source>
</evidence>
<gene>
    <name evidence="4" type="ordered locus">Fbal_3641</name>
</gene>
<feature type="chain" id="PRO_5003151431" description="Exo-alpha-sialidase" evidence="3">
    <location>
        <begin position="24"/>
        <end position="749"/>
    </location>
</feature>
<proteinExistence type="predicted"/>